<proteinExistence type="predicted"/>
<keyword evidence="1" id="KW-0812">Transmembrane</keyword>
<dbReference type="AlphaFoldDB" id="A0AAU8JHS9"/>
<feature type="transmembrane region" description="Helical" evidence="1">
    <location>
        <begin position="12"/>
        <end position="38"/>
    </location>
</feature>
<reference evidence="2" key="1">
    <citation type="submission" date="2024-07" db="EMBL/GenBank/DDBJ databases">
        <authorList>
            <person name="Kim Y.J."/>
            <person name="Jeong J.Y."/>
        </authorList>
    </citation>
    <scope>NUCLEOTIDE SEQUENCE</scope>
    <source>
        <strain evidence="2">GIHE-MW2</strain>
    </source>
</reference>
<organism evidence="2">
    <name type="scientific">Planktothricoides raciborskii GIHE-MW2</name>
    <dbReference type="NCBI Taxonomy" id="2792601"/>
    <lineage>
        <taxon>Bacteria</taxon>
        <taxon>Bacillati</taxon>
        <taxon>Cyanobacteriota</taxon>
        <taxon>Cyanophyceae</taxon>
        <taxon>Oscillatoriophycideae</taxon>
        <taxon>Oscillatoriales</taxon>
        <taxon>Oscillatoriaceae</taxon>
        <taxon>Planktothricoides</taxon>
    </lineage>
</organism>
<sequence>MTTAAGTVGAVAISPFVALAAPVALAVGAAGALIWWLARD</sequence>
<evidence type="ECO:0000313" key="2">
    <source>
        <dbReference type="EMBL" id="XCM38329.1"/>
    </source>
</evidence>
<evidence type="ECO:0000256" key="1">
    <source>
        <dbReference type="SAM" id="Phobius"/>
    </source>
</evidence>
<dbReference type="RefSeq" id="WP_354635790.1">
    <property type="nucleotide sequence ID" value="NZ_CP159837.1"/>
</dbReference>
<keyword evidence="1" id="KW-0472">Membrane</keyword>
<gene>
    <name evidence="2" type="ORF">ABWT76_001170</name>
</gene>
<protein>
    <submittedName>
        <fullName evidence="2">Uncharacterized protein</fullName>
    </submittedName>
</protein>
<dbReference type="EMBL" id="CP159837">
    <property type="protein sequence ID" value="XCM38329.1"/>
    <property type="molecule type" value="Genomic_DNA"/>
</dbReference>
<accession>A0AAU8JHS9</accession>
<keyword evidence="1" id="KW-1133">Transmembrane helix</keyword>
<name>A0AAU8JHS9_9CYAN</name>